<organism evidence="2 3">
    <name type="scientific">Araneus ventricosus</name>
    <name type="common">Orbweaver spider</name>
    <name type="synonym">Epeira ventricosa</name>
    <dbReference type="NCBI Taxonomy" id="182803"/>
    <lineage>
        <taxon>Eukaryota</taxon>
        <taxon>Metazoa</taxon>
        <taxon>Ecdysozoa</taxon>
        <taxon>Arthropoda</taxon>
        <taxon>Chelicerata</taxon>
        <taxon>Arachnida</taxon>
        <taxon>Araneae</taxon>
        <taxon>Araneomorphae</taxon>
        <taxon>Entelegynae</taxon>
        <taxon>Araneoidea</taxon>
        <taxon>Araneidae</taxon>
        <taxon>Araneus</taxon>
    </lineage>
</organism>
<evidence type="ECO:0000313" key="3">
    <source>
        <dbReference type="Proteomes" id="UP000499080"/>
    </source>
</evidence>
<reference evidence="2 3" key="1">
    <citation type="journal article" date="2019" name="Sci. Rep.">
        <title>Orb-weaving spider Araneus ventricosus genome elucidates the spidroin gene catalogue.</title>
        <authorList>
            <person name="Kono N."/>
            <person name="Nakamura H."/>
            <person name="Ohtoshi R."/>
            <person name="Moran D.A.P."/>
            <person name="Shinohara A."/>
            <person name="Yoshida Y."/>
            <person name="Fujiwara M."/>
            <person name="Mori M."/>
            <person name="Tomita M."/>
            <person name="Arakawa K."/>
        </authorList>
    </citation>
    <scope>NUCLEOTIDE SEQUENCE [LARGE SCALE GENOMIC DNA]</scope>
</reference>
<comment type="caution">
    <text evidence="2">The sequence shown here is derived from an EMBL/GenBank/DDBJ whole genome shotgun (WGS) entry which is preliminary data.</text>
</comment>
<dbReference type="AlphaFoldDB" id="A0A4Y2DRJ6"/>
<feature type="region of interest" description="Disordered" evidence="1">
    <location>
        <begin position="1"/>
        <end position="39"/>
    </location>
</feature>
<feature type="non-terminal residue" evidence="2">
    <location>
        <position position="1"/>
    </location>
</feature>
<sequence>IRPFQSDLRETNQNQKPVQGHPAIPIRLERDQSESETSPFPPIFIRFTIDEKFSFPVFQKSWNCAEVNAPFYTWPA</sequence>
<dbReference type="Proteomes" id="UP000499080">
    <property type="component" value="Unassembled WGS sequence"/>
</dbReference>
<keyword evidence="3" id="KW-1185">Reference proteome</keyword>
<protein>
    <submittedName>
        <fullName evidence="2">Uncharacterized protein</fullName>
    </submittedName>
</protein>
<dbReference type="EMBL" id="BGPR01167345">
    <property type="protein sequence ID" value="GBM18235.1"/>
    <property type="molecule type" value="Genomic_DNA"/>
</dbReference>
<evidence type="ECO:0000313" key="2">
    <source>
        <dbReference type="EMBL" id="GBM18235.1"/>
    </source>
</evidence>
<evidence type="ECO:0000256" key="1">
    <source>
        <dbReference type="SAM" id="MobiDB-lite"/>
    </source>
</evidence>
<proteinExistence type="predicted"/>
<name>A0A4Y2DRJ6_ARAVE</name>
<gene>
    <name evidence="2" type="ORF">AVEN_142263_1</name>
</gene>
<accession>A0A4Y2DRJ6</accession>